<dbReference type="AlphaFoldDB" id="A0A1M5I9E9"/>
<dbReference type="PANTHER" id="PTHR39419">
    <property type="entry name" value="SLL0814 PROTEIN"/>
    <property type="match status" value="1"/>
</dbReference>
<dbReference type="InterPro" id="IPR007354">
    <property type="entry name" value="CruF-like"/>
</dbReference>
<feature type="transmembrane region" description="Helical" evidence="1">
    <location>
        <begin position="221"/>
        <end position="239"/>
    </location>
</feature>
<reference evidence="2 3" key="1">
    <citation type="submission" date="2016-11" db="EMBL/GenBank/DDBJ databases">
        <authorList>
            <person name="Jaros S."/>
            <person name="Januszkiewicz K."/>
            <person name="Wedrychowicz H."/>
        </authorList>
    </citation>
    <scope>NUCLEOTIDE SEQUENCE [LARGE SCALE GENOMIC DNA]</scope>
    <source>
        <strain evidence="2 3">GAS138</strain>
    </source>
</reference>
<feature type="transmembrane region" description="Helical" evidence="1">
    <location>
        <begin position="43"/>
        <end position="62"/>
    </location>
</feature>
<feature type="transmembrane region" description="Helical" evidence="1">
    <location>
        <begin position="105"/>
        <end position="131"/>
    </location>
</feature>
<dbReference type="Pfam" id="PF04240">
    <property type="entry name" value="Caroten_synth"/>
    <property type="match status" value="1"/>
</dbReference>
<name>A0A1M5I9E9_9BRAD</name>
<keyword evidence="1" id="KW-0472">Membrane</keyword>
<protein>
    <submittedName>
        <fullName evidence="2">Putative membrane protein</fullName>
    </submittedName>
</protein>
<keyword evidence="1" id="KW-1133">Transmembrane helix</keyword>
<feature type="transmembrane region" description="Helical" evidence="1">
    <location>
        <begin position="69"/>
        <end position="93"/>
    </location>
</feature>
<dbReference type="Proteomes" id="UP000189796">
    <property type="component" value="Chromosome I"/>
</dbReference>
<sequence>MTARENLEAGSFSLSRRGIVAWGVIVAYLVLVVLFAWNPTPFAQGLAAIGFAGALGHCALSYGLKNTLALLAICMAVTFTMENIGSSTGLIFGRYHFEVGAQLPHIGMISVIVGGVWFGMGYFAWIVAATMLGEADRNLNERFNVIALPLVAAFVMTQWDFVMDPPEATISKAWIWHDGGADFGVPLTNYLGWLLTSWMFYQLFALYLARRRDVQLPRRDIALRLVAILFYAFSGLTHLTPWLMGQAGDVADAAGHIWRIQDLREMAVAVMLFTMFFTSMLAVLRLIRDDG</sequence>
<dbReference type="OrthoDB" id="9811293at2"/>
<feature type="transmembrane region" description="Helical" evidence="1">
    <location>
        <begin position="20"/>
        <end position="37"/>
    </location>
</feature>
<keyword evidence="1" id="KW-0812">Transmembrane</keyword>
<dbReference type="RefSeq" id="WP_079600149.1">
    <property type="nucleotide sequence ID" value="NZ_LT670817.1"/>
</dbReference>
<feature type="transmembrane region" description="Helical" evidence="1">
    <location>
        <begin position="143"/>
        <end position="162"/>
    </location>
</feature>
<organism evidence="2 3">
    <name type="scientific">Bradyrhizobium erythrophlei</name>
    <dbReference type="NCBI Taxonomy" id="1437360"/>
    <lineage>
        <taxon>Bacteria</taxon>
        <taxon>Pseudomonadati</taxon>
        <taxon>Pseudomonadota</taxon>
        <taxon>Alphaproteobacteria</taxon>
        <taxon>Hyphomicrobiales</taxon>
        <taxon>Nitrobacteraceae</taxon>
        <taxon>Bradyrhizobium</taxon>
    </lineage>
</organism>
<evidence type="ECO:0000313" key="3">
    <source>
        <dbReference type="Proteomes" id="UP000189796"/>
    </source>
</evidence>
<proteinExistence type="predicted"/>
<dbReference type="EMBL" id="LT670817">
    <property type="protein sequence ID" value="SHG24872.1"/>
    <property type="molecule type" value="Genomic_DNA"/>
</dbReference>
<accession>A0A1M5I9E9</accession>
<evidence type="ECO:0000256" key="1">
    <source>
        <dbReference type="SAM" id="Phobius"/>
    </source>
</evidence>
<feature type="transmembrane region" description="Helical" evidence="1">
    <location>
        <begin position="190"/>
        <end position="209"/>
    </location>
</feature>
<evidence type="ECO:0000313" key="2">
    <source>
        <dbReference type="EMBL" id="SHG24872.1"/>
    </source>
</evidence>
<feature type="transmembrane region" description="Helical" evidence="1">
    <location>
        <begin position="266"/>
        <end position="287"/>
    </location>
</feature>
<gene>
    <name evidence="2" type="ORF">SAMN05443248_0871</name>
</gene>
<dbReference type="PANTHER" id="PTHR39419:SF1">
    <property type="entry name" value="SLL0814 PROTEIN"/>
    <property type="match status" value="1"/>
</dbReference>